<dbReference type="RefSeq" id="WP_201950844.1">
    <property type="nucleotide sequence ID" value="NZ_JAERRJ010000009.1"/>
</dbReference>
<evidence type="ECO:0000259" key="2">
    <source>
        <dbReference type="Pfam" id="PF13193"/>
    </source>
</evidence>
<dbReference type="InterPro" id="IPR025110">
    <property type="entry name" value="AMP-bd_C"/>
</dbReference>
<evidence type="ECO:0000313" key="3">
    <source>
        <dbReference type="EMBL" id="MBL1077497.1"/>
    </source>
</evidence>
<feature type="domain" description="AMP-dependent synthetase/ligase" evidence="1">
    <location>
        <begin position="9"/>
        <end position="381"/>
    </location>
</feature>
<dbReference type="PANTHER" id="PTHR43767:SF1">
    <property type="entry name" value="NONRIBOSOMAL PEPTIDE SYNTHASE PES1 (EUROFUNG)-RELATED"/>
    <property type="match status" value="1"/>
</dbReference>
<reference evidence="3 4" key="1">
    <citation type="submission" date="2021-01" db="EMBL/GenBank/DDBJ databases">
        <title>WGS of actinomycetes isolated from Thailand.</title>
        <authorList>
            <person name="Thawai C."/>
        </authorList>
    </citation>
    <scope>NUCLEOTIDE SEQUENCE [LARGE SCALE GENOMIC DNA]</scope>
    <source>
        <strain evidence="3 4">LPG 2</strain>
    </source>
</reference>
<evidence type="ECO:0000259" key="1">
    <source>
        <dbReference type="Pfam" id="PF00501"/>
    </source>
</evidence>
<name>A0ABS1MA44_9NOCA</name>
<evidence type="ECO:0000313" key="4">
    <source>
        <dbReference type="Proteomes" id="UP000602198"/>
    </source>
</evidence>
<dbReference type="EMBL" id="JAERRJ010000009">
    <property type="protein sequence ID" value="MBL1077497.1"/>
    <property type="molecule type" value="Genomic_DNA"/>
</dbReference>
<organism evidence="3 4">
    <name type="scientific">Nocardia acididurans</name>
    <dbReference type="NCBI Taxonomy" id="2802282"/>
    <lineage>
        <taxon>Bacteria</taxon>
        <taxon>Bacillati</taxon>
        <taxon>Actinomycetota</taxon>
        <taxon>Actinomycetes</taxon>
        <taxon>Mycobacteriales</taxon>
        <taxon>Nocardiaceae</taxon>
        <taxon>Nocardia</taxon>
    </lineage>
</organism>
<dbReference type="InterPro" id="IPR042099">
    <property type="entry name" value="ANL_N_sf"/>
</dbReference>
<dbReference type="Gene3D" id="3.30.300.30">
    <property type="match status" value="1"/>
</dbReference>
<dbReference type="Pfam" id="PF00501">
    <property type="entry name" value="AMP-binding"/>
    <property type="match status" value="1"/>
</dbReference>
<proteinExistence type="predicted"/>
<dbReference type="SUPFAM" id="SSF56801">
    <property type="entry name" value="Acetyl-CoA synthetase-like"/>
    <property type="match status" value="1"/>
</dbReference>
<sequence length="540" mass="58497">MALNVADLFEHAVDAVPDRIAVICGDRQVTYRELDQRANRLAHHLSAKGIGRGDHVGVYSRNSIEALETMLAAYKLRAVAVSVNYRYVAEEVRYIADNADLKALIHERTYSEVVAEIAHACPKLTEFVVVDDDSGLDYTRFGGVAYADALAAGSPERDFEQRASDDLYILYTGGTTGMPKGVMWTHEDVWRSLGGGINHVTGEYVADEWELANTAKNSPAGIVMAPLAPLIHGAAQWAAFITLNSGGTIVFVPRFDAHEVWRTVQRHRVNVLAVVGDAMARPLLDAYRETAYDTSSLWAFTSQAALFSQSLKQQYLDLFPNLFITDVVGSSESGSTGLSVVTRDADHSQGPRVKFGAQSALIDDDGNLVPPAPGAIGRMARTGHVPLGYYKDPEKSATIFVEVAGQRYVVPGDYARYEADGTVTLLGRGSECINTGGEKVFPEEVEGALTSHPNVFDALVIGVSDARFGQGVAAIVQPRAGATLDLREVDTHVRSRIAGYKAPRRYWIVDEVTRQPSGKANYAAAKRYAAAHADAAVAPR</sequence>
<accession>A0ABS1MA44</accession>
<dbReference type="InterPro" id="IPR000873">
    <property type="entry name" value="AMP-dep_synth/lig_dom"/>
</dbReference>
<dbReference type="Proteomes" id="UP000602198">
    <property type="component" value="Unassembled WGS sequence"/>
</dbReference>
<dbReference type="NCBIfam" id="NF005863">
    <property type="entry name" value="PRK07798.1"/>
    <property type="match status" value="1"/>
</dbReference>
<protein>
    <submittedName>
        <fullName evidence="3">Acyl-CoA synthetase</fullName>
    </submittedName>
</protein>
<keyword evidence="4" id="KW-1185">Reference proteome</keyword>
<gene>
    <name evidence="3" type="ORF">JK358_24125</name>
</gene>
<dbReference type="Pfam" id="PF13193">
    <property type="entry name" value="AMP-binding_C"/>
    <property type="match status" value="1"/>
</dbReference>
<dbReference type="PANTHER" id="PTHR43767">
    <property type="entry name" value="LONG-CHAIN-FATTY-ACID--COA LIGASE"/>
    <property type="match status" value="1"/>
</dbReference>
<dbReference type="InterPro" id="IPR045851">
    <property type="entry name" value="AMP-bd_C_sf"/>
</dbReference>
<dbReference type="PROSITE" id="PS00455">
    <property type="entry name" value="AMP_BINDING"/>
    <property type="match status" value="1"/>
</dbReference>
<dbReference type="Gene3D" id="3.40.50.12780">
    <property type="entry name" value="N-terminal domain of ligase-like"/>
    <property type="match status" value="1"/>
</dbReference>
<feature type="domain" description="AMP-binding enzyme C-terminal" evidence="2">
    <location>
        <begin position="444"/>
        <end position="519"/>
    </location>
</feature>
<dbReference type="InterPro" id="IPR020845">
    <property type="entry name" value="AMP-binding_CS"/>
</dbReference>
<comment type="caution">
    <text evidence="3">The sequence shown here is derived from an EMBL/GenBank/DDBJ whole genome shotgun (WGS) entry which is preliminary data.</text>
</comment>
<dbReference type="InterPro" id="IPR050237">
    <property type="entry name" value="ATP-dep_AMP-bd_enzyme"/>
</dbReference>